<dbReference type="OrthoDB" id="6750291at2759"/>
<dbReference type="AlphaFoldDB" id="A0A8K0GBA2"/>
<gene>
    <name evidence="2" type="ORF">ILUMI_14080</name>
</gene>
<proteinExistence type="predicted"/>
<dbReference type="EMBL" id="VTPC01013477">
    <property type="protein sequence ID" value="KAF2892093.1"/>
    <property type="molecule type" value="Genomic_DNA"/>
</dbReference>
<accession>A0A8K0GBA2</accession>
<keyword evidence="3" id="KW-1185">Reference proteome</keyword>
<organism evidence="2 3">
    <name type="scientific">Ignelater luminosus</name>
    <name type="common">Cucubano</name>
    <name type="synonym">Pyrophorus luminosus</name>
    <dbReference type="NCBI Taxonomy" id="2038154"/>
    <lineage>
        <taxon>Eukaryota</taxon>
        <taxon>Metazoa</taxon>
        <taxon>Ecdysozoa</taxon>
        <taxon>Arthropoda</taxon>
        <taxon>Hexapoda</taxon>
        <taxon>Insecta</taxon>
        <taxon>Pterygota</taxon>
        <taxon>Neoptera</taxon>
        <taxon>Endopterygota</taxon>
        <taxon>Coleoptera</taxon>
        <taxon>Polyphaga</taxon>
        <taxon>Elateriformia</taxon>
        <taxon>Elateroidea</taxon>
        <taxon>Elateridae</taxon>
        <taxon>Agrypninae</taxon>
        <taxon>Pyrophorini</taxon>
        <taxon>Ignelater</taxon>
    </lineage>
</organism>
<protein>
    <submittedName>
        <fullName evidence="2">Uncharacterized protein</fullName>
    </submittedName>
</protein>
<sequence length="102" mass="11265">CKPCRKVTQFEVTALLPEAYTKSATINNAQNGFQDTDTWPVNRDVFTDADFVASKNLEESVEDSNTSHRTADEHNQVATSRELNPNQEEEAGSSTSGLSQQD</sequence>
<evidence type="ECO:0000256" key="1">
    <source>
        <dbReference type="SAM" id="MobiDB-lite"/>
    </source>
</evidence>
<name>A0A8K0GBA2_IGNLU</name>
<reference evidence="2" key="1">
    <citation type="submission" date="2019-08" db="EMBL/GenBank/DDBJ databases">
        <title>The genome of the North American firefly Photinus pyralis.</title>
        <authorList>
            <consortium name="Photinus pyralis genome working group"/>
            <person name="Fallon T.R."/>
            <person name="Sander Lower S.E."/>
            <person name="Weng J.-K."/>
        </authorList>
    </citation>
    <scope>NUCLEOTIDE SEQUENCE</scope>
    <source>
        <strain evidence="2">TRF0915ILg1</strain>
        <tissue evidence="2">Whole body</tissue>
    </source>
</reference>
<feature type="non-terminal residue" evidence="2">
    <location>
        <position position="1"/>
    </location>
</feature>
<evidence type="ECO:0000313" key="3">
    <source>
        <dbReference type="Proteomes" id="UP000801492"/>
    </source>
</evidence>
<comment type="caution">
    <text evidence="2">The sequence shown here is derived from an EMBL/GenBank/DDBJ whole genome shotgun (WGS) entry which is preliminary data.</text>
</comment>
<feature type="compositionally biased region" description="Polar residues" evidence="1">
    <location>
        <begin position="76"/>
        <end position="102"/>
    </location>
</feature>
<feature type="compositionally biased region" description="Basic and acidic residues" evidence="1">
    <location>
        <begin position="65"/>
        <end position="75"/>
    </location>
</feature>
<dbReference type="Proteomes" id="UP000801492">
    <property type="component" value="Unassembled WGS sequence"/>
</dbReference>
<evidence type="ECO:0000313" key="2">
    <source>
        <dbReference type="EMBL" id="KAF2892093.1"/>
    </source>
</evidence>
<feature type="region of interest" description="Disordered" evidence="1">
    <location>
        <begin position="57"/>
        <end position="102"/>
    </location>
</feature>